<evidence type="ECO:0000256" key="2">
    <source>
        <dbReference type="ARBA" id="ARBA00023172"/>
    </source>
</evidence>
<dbReference type="Gene3D" id="3.90.1750.20">
    <property type="entry name" value="Putative Large Serine Recombinase, Chain B, Domain 2"/>
    <property type="match status" value="1"/>
</dbReference>
<dbReference type="Pfam" id="PF07508">
    <property type="entry name" value="Recombinase"/>
    <property type="match status" value="1"/>
</dbReference>
<dbReference type="GO" id="GO:0000150">
    <property type="term" value="F:DNA strand exchange activity"/>
    <property type="evidence" value="ECO:0007669"/>
    <property type="project" value="InterPro"/>
</dbReference>
<dbReference type="InterPro" id="IPR025827">
    <property type="entry name" value="Zn_ribbon_recom_dom"/>
</dbReference>
<dbReference type="OrthoDB" id="9769353at2"/>
<dbReference type="InterPro" id="IPR050639">
    <property type="entry name" value="SSR_resolvase"/>
</dbReference>
<gene>
    <name evidence="4" type="ORF">SAMN02745138_02700</name>
</gene>
<dbReference type="InterPro" id="IPR011109">
    <property type="entry name" value="DNA_bind_recombinase_dom"/>
</dbReference>
<dbReference type="Proteomes" id="UP000183975">
    <property type="component" value="Unassembled WGS sequence"/>
</dbReference>
<accession>A0A1M6X0P1</accession>
<dbReference type="PANTHER" id="PTHR30461:SF2">
    <property type="entry name" value="SERINE RECOMBINASE PINE-RELATED"/>
    <property type="match status" value="1"/>
</dbReference>
<evidence type="ECO:0000256" key="1">
    <source>
        <dbReference type="ARBA" id="ARBA00023125"/>
    </source>
</evidence>
<proteinExistence type="predicted"/>
<feature type="domain" description="Recombinase" evidence="3">
    <location>
        <begin position="1"/>
        <end position="104"/>
    </location>
</feature>
<dbReference type="InterPro" id="IPR038109">
    <property type="entry name" value="DNA_bind_recomb_sf"/>
</dbReference>
<dbReference type="PROSITE" id="PS51737">
    <property type="entry name" value="RECOMBINASE_DNA_BIND"/>
    <property type="match status" value="1"/>
</dbReference>
<organism evidence="4 5">
    <name type="scientific">Anaerotignum lactatifermentans DSM 14214</name>
    <dbReference type="NCBI Taxonomy" id="1121323"/>
    <lineage>
        <taxon>Bacteria</taxon>
        <taxon>Bacillati</taxon>
        <taxon>Bacillota</taxon>
        <taxon>Clostridia</taxon>
        <taxon>Lachnospirales</taxon>
        <taxon>Anaerotignaceae</taxon>
        <taxon>Anaerotignum</taxon>
    </lineage>
</organism>
<sequence>MIYKKYLEGQSLNDIADLLTKMRVSTIRGNTRWNGSSIRVILTNEKYIGDAMAQKTFTVDYLLKDRRKNKGELPQYYVQNLHEPIISKELYYLVQQEMKRSASLKKKSMSGGVEESEGRYSGKFALSKILICGECGSEYRRQIRKKNGKAKAVWRCENRLRNGIRYCRHSPTLEEEMLHGILLKAINRMADQIQIGSREAEEIFEIQTEEIPNQAQKENLNVTVFESIYSNIADNLEDYEKMEIHIIEEQLGQDKVRNMVIQDVIGKRTYFLNEYNEQLVRKLMRKINVINAFQIEVVFKTGIVIVETWRK</sequence>
<protein>
    <submittedName>
        <fullName evidence="4">Recombinase zinc beta ribbon domain-containing protein</fullName>
    </submittedName>
</protein>
<evidence type="ECO:0000313" key="4">
    <source>
        <dbReference type="EMBL" id="SHK99528.1"/>
    </source>
</evidence>
<dbReference type="EMBL" id="FRAH01000058">
    <property type="protein sequence ID" value="SHK99528.1"/>
    <property type="molecule type" value="Genomic_DNA"/>
</dbReference>
<keyword evidence="5" id="KW-1185">Reference proteome</keyword>
<evidence type="ECO:0000259" key="3">
    <source>
        <dbReference type="PROSITE" id="PS51737"/>
    </source>
</evidence>
<keyword evidence="2" id="KW-0233">DNA recombination</keyword>
<dbReference type="PANTHER" id="PTHR30461">
    <property type="entry name" value="DNA-INVERTASE FROM LAMBDOID PROPHAGE"/>
    <property type="match status" value="1"/>
</dbReference>
<keyword evidence="1" id="KW-0238">DNA-binding</keyword>
<dbReference type="Pfam" id="PF13408">
    <property type="entry name" value="Zn_ribbon_recom"/>
    <property type="match status" value="1"/>
</dbReference>
<name>A0A1M6X0P1_9FIRM</name>
<dbReference type="AlphaFoldDB" id="A0A1M6X0P1"/>
<evidence type="ECO:0000313" key="5">
    <source>
        <dbReference type="Proteomes" id="UP000183975"/>
    </source>
</evidence>
<dbReference type="GO" id="GO:0003677">
    <property type="term" value="F:DNA binding"/>
    <property type="evidence" value="ECO:0007669"/>
    <property type="project" value="UniProtKB-KW"/>
</dbReference>
<reference evidence="4 5" key="1">
    <citation type="submission" date="2016-11" db="EMBL/GenBank/DDBJ databases">
        <authorList>
            <person name="Jaros S."/>
            <person name="Januszkiewicz K."/>
            <person name="Wedrychowicz H."/>
        </authorList>
    </citation>
    <scope>NUCLEOTIDE SEQUENCE [LARGE SCALE GENOMIC DNA]</scope>
    <source>
        <strain evidence="4 5">DSM 14214</strain>
    </source>
</reference>